<sequence>MDRPDRDTDGPDKIDPKLSYTGSKNEDRAAFVRRFVELVGRVQRAHEAKIRRQMRSAAFQGLTAEQKQALRDSQPDYISIWDLLPSFLAGEDHATSTAYEWWCAAYLKDGIMASNAFRILKDVSKRDSFQGSVGTSTKGLTGVDGTDDSHYCWALRAFVAELEARFLMKGTKEKEDLLVAKSQTFEQDGLAYVKSCRCRESALNAGKKVEDIITRQNIEECVKGLCIKEYKERVSEQLRVSHPAPSKVTWEDLEVIVELGLDLLELVAAMRRSGAARKSRDKRKDFKKKEPSVPTGDDANKKPPREVNNTERAKSTYSKVPPPDATKDKQCKYCFTRMWHTPDRCYTGCRDANVPQDFHKIRKNSKYENEVKNAKMREYNIMHRFPKHKMGITTEEWLKLPEAKQQQVAASAEVKDRLAAELSSLQAAGPADGGKGAEAQARSEDGDDEAEYDSNFDEREEHTVDERVGPAGEVLVTRDHSEESSAPELQARAAIALGNTQKMQGFPVKTPKEFDKDAQVPRAVPPNPLSRKFHLLASHLRSSTRTCSQIAAILLAQRAIDLPKDIDNLLALEEIEGKEPTEPVRHPTEVNEHQCEDTPGTVAQEMGDGTATCPEHPDDKELPLDEMPDGVVDHTTARCAAAACVSDSGVMDFSEHGHVRAGTIQTRAYDALRVKMKDHLTEDQTLQMAQVQPICKLVNATLHKDESKAVYQKPRKYSPGEQEIIDIHWKELLDYGFIEPAAEHCKHASNVVVTGKKDHETGLWTQTRFCVDLRGINRHSLKDNTLPHRPEELYQKVAKARFKTTLDATKAFHQIPMATDEDRAKTTFWWKNQLYRYTSMPFGAAGATSAFVRIMDYELRHLQHCTVAYVDDVVVYTDPTPEQYLKDVEEVLRTLGDAGIRLHAGKSTFGAATVDFLGYRIGHNSIGAQEAKCKAIQDLPKPQDKTGLRSILGMMNYYKGLVGKPGGPNYSEMARPLNDLLKKEITDIKGAWGKEQDQALQDLKDSLCAGRCLRPIDYDRPLILYTDWSTYGIGAVLGQKDDDGEEHICMAISRSLSKTERQYASFKGAKNSNADVPSRYPLPSTTDETGARHEREKVFVLHAGVGEVDTESFCDSLCVMLARDPPAGEEVTPEVQVANYCKMVTSEQLGTSPVYRLFDLHQQEELECNHVALFDTDQPELVVDSGRLARAAWKALSLVRPTRGTHGEGSPAVYTNEHFEGERILKPEKVDTRVLDKQFFSQAREEGVVCYEPCGGLCAGLGMLLRNGMKVKRYLYQDISASSQGVARARCTALVRRYPDLISSDAVELGALPHDLHDTTSADFIRAGALRGQQWVMVCGFPCQDLSPAGTLTGLDGRHSKLFYEVVRLLSTLQQLQRQRPPGYILENVFPLAHRLGTKIRDEVFPYITSVIDRPVSFDAARAGSYAHRLRAYWSNLSQNYQFRSVMGKVAQLEGRVVSSIICKGWQPRPVVMRTDRTPHYVVNVVGEPLRALPTIMATQGSRAFRASRMGTDVRSTGAGSEEEYREVNLDEKSRAMGYSANELRMADGLSDEELASILGLAMDRRAMELLMAVAEASRKGLPHSEESPVAENSPGQPIAVDNN</sequence>
<dbReference type="SUPFAM" id="SSF53335">
    <property type="entry name" value="S-adenosyl-L-methionine-dependent methyltransferases"/>
    <property type="match status" value="1"/>
</dbReference>
<evidence type="ECO:0000313" key="7">
    <source>
        <dbReference type="Proteomes" id="UP001190700"/>
    </source>
</evidence>
<proteinExistence type="predicted"/>
<dbReference type="InterPro" id="IPR043128">
    <property type="entry name" value="Rev_trsase/Diguanyl_cyclase"/>
</dbReference>
<dbReference type="Gene3D" id="3.40.50.150">
    <property type="entry name" value="Vaccinia Virus protein VP39"/>
    <property type="match status" value="1"/>
</dbReference>
<feature type="domain" description="Reverse transcriptase" evidence="4">
    <location>
        <begin position="779"/>
        <end position="921"/>
    </location>
</feature>
<keyword evidence="1" id="KW-0489">Methyltransferase</keyword>
<evidence type="ECO:0000256" key="2">
    <source>
        <dbReference type="ARBA" id="ARBA00022679"/>
    </source>
</evidence>
<evidence type="ECO:0008006" key="8">
    <source>
        <dbReference type="Google" id="ProtNLM"/>
    </source>
</evidence>
<feature type="region of interest" description="Disordered" evidence="3">
    <location>
        <begin position="1577"/>
        <end position="1604"/>
    </location>
</feature>
<feature type="domain" description="Reverse transcriptase/retrotransposon-derived protein RNase H-like" evidence="5">
    <location>
        <begin position="992"/>
        <end position="1066"/>
    </location>
</feature>
<dbReference type="InterPro" id="IPR001525">
    <property type="entry name" value="C5_MeTfrase"/>
</dbReference>
<dbReference type="InterPro" id="IPR051320">
    <property type="entry name" value="Viral_Replic_Matur_Polypro"/>
</dbReference>
<dbReference type="Pfam" id="PF17919">
    <property type="entry name" value="RT_RNaseH_2"/>
    <property type="match status" value="1"/>
</dbReference>
<evidence type="ECO:0000313" key="6">
    <source>
        <dbReference type="EMBL" id="KAK3270155.1"/>
    </source>
</evidence>
<dbReference type="Gene3D" id="3.10.10.10">
    <property type="entry name" value="HIV Type 1 Reverse Transcriptase, subunit A, domain 1"/>
    <property type="match status" value="1"/>
</dbReference>
<feature type="compositionally biased region" description="Basic and acidic residues" evidence="3">
    <location>
        <begin position="298"/>
        <end position="314"/>
    </location>
</feature>
<dbReference type="InterPro" id="IPR029063">
    <property type="entry name" value="SAM-dependent_MTases_sf"/>
</dbReference>
<dbReference type="InterPro" id="IPR043502">
    <property type="entry name" value="DNA/RNA_pol_sf"/>
</dbReference>
<dbReference type="PANTHER" id="PTHR33064">
    <property type="entry name" value="POL PROTEIN"/>
    <property type="match status" value="1"/>
</dbReference>
<keyword evidence="2" id="KW-0808">Transferase</keyword>
<feature type="compositionally biased region" description="Basic and acidic residues" evidence="3">
    <location>
        <begin position="282"/>
        <end position="291"/>
    </location>
</feature>
<name>A0AAE0L3A2_9CHLO</name>
<dbReference type="EMBL" id="LGRX02010551">
    <property type="protein sequence ID" value="KAK3270155.1"/>
    <property type="molecule type" value="Genomic_DNA"/>
</dbReference>
<reference evidence="6 7" key="1">
    <citation type="journal article" date="2015" name="Genome Biol. Evol.">
        <title>Comparative Genomics of a Bacterivorous Green Alga Reveals Evolutionary Causalities and Consequences of Phago-Mixotrophic Mode of Nutrition.</title>
        <authorList>
            <person name="Burns J.A."/>
            <person name="Paasch A."/>
            <person name="Narechania A."/>
            <person name="Kim E."/>
        </authorList>
    </citation>
    <scope>NUCLEOTIDE SEQUENCE [LARGE SCALE GENOMIC DNA]</scope>
    <source>
        <strain evidence="6 7">PLY_AMNH</strain>
    </source>
</reference>
<dbReference type="Pfam" id="PF00078">
    <property type="entry name" value="RVT_1"/>
    <property type="match status" value="1"/>
</dbReference>
<keyword evidence="7" id="KW-1185">Reference proteome</keyword>
<dbReference type="Pfam" id="PF00145">
    <property type="entry name" value="DNA_methylase"/>
    <property type="match status" value="1"/>
</dbReference>
<gene>
    <name evidence="6" type="ORF">CYMTET_21433</name>
</gene>
<dbReference type="PANTHER" id="PTHR33064:SF37">
    <property type="entry name" value="RIBONUCLEASE H"/>
    <property type="match status" value="1"/>
</dbReference>
<dbReference type="InterPro" id="IPR000477">
    <property type="entry name" value="RT_dom"/>
</dbReference>
<evidence type="ECO:0000256" key="1">
    <source>
        <dbReference type="ARBA" id="ARBA00022603"/>
    </source>
</evidence>
<comment type="caution">
    <text evidence="6">The sequence shown here is derived from an EMBL/GenBank/DDBJ whole genome shotgun (WGS) entry which is preliminary data.</text>
</comment>
<feature type="region of interest" description="Disordered" evidence="3">
    <location>
        <begin position="274"/>
        <end position="326"/>
    </location>
</feature>
<dbReference type="CDD" id="cd01647">
    <property type="entry name" value="RT_LTR"/>
    <property type="match status" value="1"/>
</dbReference>
<accession>A0AAE0L3A2</accession>
<dbReference type="SUPFAM" id="SSF56672">
    <property type="entry name" value="DNA/RNA polymerases"/>
    <property type="match status" value="1"/>
</dbReference>
<evidence type="ECO:0000259" key="4">
    <source>
        <dbReference type="Pfam" id="PF00078"/>
    </source>
</evidence>
<evidence type="ECO:0000259" key="5">
    <source>
        <dbReference type="Pfam" id="PF17919"/>
    </source>
</evidence>
<dbReference type="GO" id="GO:0032259">
    <property type="term" value="P:methylation"/>
    <property type="evidence" value="ECO:0007669"/>
    <property type="project" value="UniProtKB-KW"/>
</dbReference>
<feature type="region of interest" description="Disordered" evidence="3">
    <location>
        <begin position="1067"/>
        <end position="1090"/>
    </location>
</feature>
<organism evidence="6 7">
    <name type="scientific">Cymbomonas tetramitiformis</name>
    <dbReference type="NCBI Taxonomy" id="36881"/>
    <lineage>
        <taxon>Eukaryota</taxon>
        <taxon>Viridiplantae</taxon>
        <taxon>Chlorophyta</taxon>
        <taxon>Pyramimonadophyceae</taxon>
        <taxon>Pyramimonadales</taxon>
        <taxon>Pyramimonadaceae</taxon>
        <taxon>Cymbomonas</taxon>
    </lineage>
</organism>
<feature type="region of interest" description="Disordered" evidence="3">
    <location>
        <begin position="425"/>
        <end position="473"/>
    </location>
</feature>
<feature type="compositionally biased region" description="Basic and acidic residues" evidence="3">
    <location>
        <begin position="1577"/>
        <end position="1587"/>
    </location>
</feature>
<feature type="compositionally biased region" description="Basic and acidic residues" evidence="3">
    <location>
        <begin position="1"/>
        <end position="16"/>
    </location>
</feature>
<feature type="compositionally biased region" description="Basic and acidic residues" evidence="3">
    <location>
        <begin position="456"/>
        <end position="468"/>
    </location>
</feature>
<dbReference type="GO" id="GO:0008168">
    <property type="term" value="F:methyltransferase activity"/>
    <property type="evidence" value="ECO:0007669"/>
    <property type="project" value="UniProtKB-KW"/>
</dbReference>
<protein>
    <recommendedName>
        <fullName evidence="8">DNA (cytosine-5-)-methyltransferase</fullName>
    </recommendedName>
</protein>
<feature type="region of interest" description="Disordered" evidence="3">
    <location>
        <begin position="1"/>
        <end position="22"/>
    </location>
</feature>
<dbReference type="InterPro" id="IPR041577">
    <property type="entry name" value="RT_RNaseH_2"/>
</dbReference>
<evidence type="ECO:0000256" key="3">
    <source>
        <dbReference type="SAM" id="MobiDB-lite"/>
    </source>
</evidence>
<dbReference type="Gene3D" id="3.30.70.270">
    <property type="match status" value="2"/>
</dbReference>
<feature type="compositionally biased region" description="Acidic residues" evidence="3">
    <location>
        <begin position="445"/>
        <end position="455"/>
    </location>
</feature>
<dbReference type="Proteomes" id="UP001190700">
    <property type="component" value="Unassembled WGS sequence"/>
</dbReference>